<organism evidence="2 3">
    <name type="scientific">Danaus plexippus plexippus</name>
    <dbReference type="NCBI Taxonomy" id="278856"/>
    <lineage>
        <taxon>Eukaryota</taxon>
        <taxon>Metazoa</taxon>
        <taxon>Ecdysozoa</taxon>
        <taxon>Arthropoda</taxon>
        <taxon>Hexapoda</taxon>
        <taxon>Insecta</taxon>
        <taxon>Pterygota</taxon>
        <taxon>Neoptera</taxon>
        <taxon>Endopterygota</taxon>
        <taxon>Lepidoptera</taxon>
        <taxon>Glossata</taxon>
        <taxon>Ditrysia</taxon>
        <taxon>Papilionoidea</taxon>
        <taxon>Nymphalidae</taxon>
        <taxon>Danainae</taxon>
        <taxon>Danaini</taxon>
        <taxon>Danaina</taxon>
        <taxon>Danaus</taxon>
        <taxon>Danaus</taxon>
    </lineage>
</organism>
<proteinExistence type="predicted"/>
<dbReference type="EMBL" id="AGBW02009230">
    <property type="protein sequence ID" value="OWR51305.1"/>
    <property type="molecule type" value="Genomic_DNA"/>
</dbReference>
<dbReference type="AlphaFoldDB" id="A0A212FC46"/>
<evidence type="ECO:0000256" key="1">
    <source>
        <dbReference type="SAM" id="MobiDB-lite"/>
    </source>
</evidence>
<sequence>MNFDGYAQYMQQKYRLAITLAVIKTKPSGTHLNDHVYSIINNLSDFTTLDDGVCEEDFNYNDNEPDIQDFNDSDDSVTILKDFVQNNEAIDQYNDGNTFFNDEINSDTRNEDKKHSSVDETQCKQDLLSDYTDNDKTFCESDDFMEAEDDIIDDSQINDVPKNQIDSQATVLYTVHDTNTHISQSEENIVVKKIYFNAKKDKTEKDNDTEDLEQTHERAQIVNNLNDFVICGQDNSGIDDLNHTRENLICLNSQIHGLNDESKMTVSMDCSGQNNMDKTDTPRSLNSLTQNRFSLNEHEYCSDKRLDNKRLYSEINGSILKNHQHPSAPDDKSADDGLTESQAEMVSFKVLEELSRIKSYLNKADNKLSEDSGYRSWKNKSSRSVILARLLRNVLVVGSSLKRRRVGLESSDVTGDYSEVNIRVFY</sequence>
<gene>
    <name evidence="2" type="ORF">KGM_210665</name>
</gene>
<reference evidence="2 3" key="1">
    <citation type="journal article" date="2011" name="Cell">
        <title>The monarch butterfly genome yields insights into long-distance migration.</title>
        <authorList>
            <person name="Zhan S."/>
            <person name="Merlin C."/>
            <person name="Boore J.L."/>
            <person name="Reppert S.M."/>
        </authorList>
    </citation>
    <scope>NUCLEOTIDE SEQUENCE [LARGE SCALE GENOMIC DNA]</scope>
    <source>
        <strain evidence="2">F-2</strain>
    </source>
</reference>
<dbReference type="Proteomes" id="UP000007151">
    <property type="component" value="Unassembled WGS sequence"/>
</dbReference>
<keyword evidence="3" id="KW-1185">Reference proteome</keyword>
<dbReference type="eggNOG" id="ENOG502T7NI">
    <property type="taxonomic scope" value="Eukaryota"/>
</dbReference>
<protein>
    <submittedName>
        <fullName evidence="2">Uncharacterized protein</fullName>
    </submittedName>
</protein>
<evidence type="ECO:0000313" key="2">
    <source>
        <dbReference type="EMBL" id="OWR51305.1"/>
    </source>
</evidence>
<name>A0A212FC46_DANPL</name>
<accession>A0A212FC46</accession>
<evidence type="ECO:0000313" key="3">
    <source>
        <dbReference type="Proteomes" id="UP000007151"/>
    </source>
</evidence>
<dbReference type="KEGG" id="dpl:KGM_210665"/>
<feature type="region of interest" description="Disordered" evidence="1">
    <location>
        <begin position="319"/>
        <end position="339"/>
    </location>
</feature>
<comment type="caution">
    <text evidence="2">The sequence shown here is derived from an EMBL/GenBank/DDBJ whole genome shotgun (WGS) entry which is preliminary data.</text>
</comment>
<dbReference type="InParanoid" id="A0A212FC46"/>